<proteinExistence type="predicted"/>
<dbReference type="PROSITE" id="PS50011">
    <property type="entry name" value="PROTEIN_KINASE_DOM"/>
    <property type="match status" value="1"/>
</dbReference>
<dbReference type="Gene3D" id="1.10.510.10">
    <property type="entry name" value="Transferase(Phosphotransferase) domain 1"/>
    <property type="match status" value="1"/>
</dbReference>
<dbReference type="InterPro" id="IPR002110">
    <property type="entry name" value="Ankyrin_rpt"/>
</dbReference>
<reference evidence="3 4" key="1">
    <citation type="journal article" date="2015" name="Mol. Biochem. Parasitol.">
        <title>Identification of polymorphic genes for use in assemblage B genotyping assays through comparative genomics of multiple assemblage B Giardia duodenalis isolates.</title>
        <authorList>
            <person name="Wielinga C."/>
            <person name="Thompson R.C."/>
            <person name="Monis P."/>
            <person name="Ryan U."/>
        </authorList>
    </citation>
    <scope>NUCLEOTIDE SEQUENCE [LARGE SCALE GENOMIC DNA]</scope>
    <source>
        <strain evidence="3 4">BAH15c1</strain>
    </source>
</reference>
<evidence type="ECO:0000313" key="4">
    <source>
        <dbReference type="Proteomes" id="UP000070089"/>
    </source>
</evidence>
<comment type="caution">
    <text evidence="3">The sequence shown here is derived from an EMBL/GenBank/DDBJ whole genome shotgun (WGS) entry which is preliminary data.</text>
</comment>
<dbReference type="InterPro" id="IPR036770">
    <property type="entry name" value="Ankyrin_rpt-contain_sf"/>
</dbReference>
<dbReference type="OrthoDB" id="20872at2759"/>
<gene>
    <name evidence="3" type="ORF">QR46_2470</name>
</gene>
<feature type="repeat" description="ANK" evidence="1">
    <location>
        <begin position="1422"/>
        <end position="1447"/>
    </location>
</feature>
<dbReference type="Gene3D" id="3.30.200.20">
    <property type="entry name" value="Phosphorylase Kinase, domain 1"/>
    <property type="match status" value="1"/>
</dbReference>
<dbReference type="PROSITE" id="PS50297">
    <property type="entry name" value="ANK_REP_REGION"/>
    <property type="match status" value="1"/>
</dbReference>
<dbReference type="InterPro" id="IPR011009">
    <property type="entry name" value="Kinase-like_dom_sf"/>
</dbReference>
<dbReference type="SMART" id="SM00248">
    <property type="entry name" value="ANK"/>
    <property type="match status" value="23"/>
</dbReference>
<dbReference type="EMBL" id="JXTI01000065">
    <property type="protein sequence ID" value="KWX13545.1"/>
    <property type="molecule type" value="Genomic_DNA"/>
</dbReference>
<dbReference type="GO" id="GO:0004672">
    <property type="term" value="F:protein kinase activity"/>
    <property type="evidence" value="ECO:0007669"/>
    <property type="project" value="InterPro"/>
</dbReference>
<evidence type="ECO:0000256" key="1">
    <source>
        <dbReference type="PROSITE-ProRule" id="PRU00023"/>
    </source>
</evidence>
<accession>A0A132NU14</accession>
<dbReference type="SUPFAM" id="SSF56112">
    <property type="entry name" value="Protein kinase-like (PK-like)"/>
    <property type="match status" value="1"/>
</dbReference>
<name>A0A132NU14_GIAIN</name>
<feature type="domain" description="Protein kinase" evidence="2">
    <location>
        <begin position="11"/>
        <end position="279"/>
    </location>
</feature>
<protein>
    <submittedName>
        <fullName evidence="3">Serine/threonine-protein kinase NEK</fullName>
    </submittedName>
</protein>
<dbReference type="PANTHER" id="PTHR24120:SF4">
    <property type="entry name" value="GH07239P"/>
    <property type="match status" value="1"/>
</dbReference>
<dbReference type="VEuPathDB" id="GiardiaDB:QR46_2470"/>
<keyword evidence="3" id="KW-0808">Transferase</keyword>
<dbReference type="Pfam" id="PF00023">
    <property type="entry name" value="Ank"/>
    <property type="match status" value="1"/>
</dbReference>
<dbReference type="GO" id="GO:0005524">
    <property type="term" value="F:ATP binding"/>
    <property type="evidence" value="ECO:0007669"/>
    <property type="project" value="InterPro"/>
</dbReference>
<feature type="repeat" description="ANK" evidence="1">
    <location>
        <begin position="1360"/>
        <end position="1392"/>
    </location>
</feature>
<dbReference type="Pfam" id="PF12796">
    <property type="entry name" value="Ank_2"/>
    <property type="match status" value="7"/>
</dbReference>
<dbReference type="Proteomes" id="UP000070089">
    <property type="component" value="Unassembled WGS sequence"/>
</dbReference>
<dbReference type="PROSITE" id="PS50088">
    <property type="entry name" value="ANK_REPEAT"/>
    <property type="match status" value="2"/>
</dbReference>
<sequence>MNAWTSFENNYDVRHLVSRDDVSTTYTARRKGDGKTVAARKFLLFLLGPTERLAMDNEVSILQKISHPNIPAYKEIRFSGDSKIMYVITAYIQSETLACFISNAREQGTHIEERTIWSFIADLLDLLQFVLLPHKQYFADDEHIDFISLDPREIMVDKKGKLYVRSFTYAQPKDESERTIDRTSLYDCYVPGVFFSTIEQRNLYKIGLLIYELCLLTPYNYYSPIGPWPACPAEQIFFPLHSRELCTLCKDLLDVTKKPRLELSNLIDMSQIRDVHPTFAADIVESLNQQTELISSRYNTDCESFLTHGPSYLSALKQNTSDCSPAADNTAQGIDRGSIELHTIFTAPIESLPVSRGAKSTPKLNFALAQTSASARPSSPSRILVDSGQLTPILPRQYLEEPKRSISSPPYIKKQSRKAFEYLAKYPFIKKPSYRVVDVPTNLMKAAIAGDEDLIRLSITDEAGCALATGETALYYALLHKNYQIADLLLATEGITINDDAFPESVVKNQERAFTYGDDRTPLISAAIANDLVGVYSLIPLYARLQDTQGKTALMHAIESGYSEVACLLARSEHGLVDNEGMYATLLSVLHNDPATFKALYIKESGLLKGDGFTPLMISAALDGKASIPTQLQRYKAIRTKKGLTAMMIAVHCSDNPEILQELVEHEAGIRDEKGDTALIHAIHAKKESAVHLLAEPEGLLTDTSGKTALMHAALEGFSQAIPILQSQARKTDNDGKTALMHAIESGNIATAAMLASLEAGARDSHGETALIKALKCELPAIAKLLIPLETKYTDLSGNYAARQALLQGNRALIELLVSHEMDLLYNDGFTDLMIAVATFKMAVVREHLSRDINKQTKSGLTALMVAVLVGNKQAVQILLEERHLVDNNGHKAFDYALKLNRTEIVRLLERDTDTVHLSAELQSPDNAQTSTVDQIHRSSILMTGYRGSIEDMLPVSITKEGSKQHVFSPKDEQLSHIITATPQALVSLEKNVNHADTTHSFTSSTELLKPIRSPITARSANTSVLSNGSANNRSFNSLRRTIEMDKKYDGYEPEARRSSVRLPKRPISAVPTKPVPTANPWGATNIDFTTLSLEMDSVSSDFPDAVRVQSPGIEVADLSCEEFAIQKIDDMQKTGGISVSKSGRNPLLSAVLINDVSASARNLNYSGAKFGRSKKTALIVAADKGNTEIVRMLEPREAGQATTSGWTALMRAAVHNHVDCVSILMDKEAGLFNHKLMTALMIATELGHIEVVSRLARLEAGLRNASYYTALMLAAKRGYAEIVEILAPHEANYTRSNGATALMYAIQNRHTSCVRILADYEAGMRLDNGWTALMMAAQNGFLDAVELLKSYEGKMQNVNGSTALMLAAQNKRLAAVKLLLDIEAAMTNSQGATALMMAAENGSVAICQMLEPRERGIMTNNGSTALMFASRAGNTEVASLLLNAEAGKQSGIGHSALMLAAQAGAAEVCSLLLKKEQRLRTQDGTTALMMAARAGYRMIVEMLAPHEAGARRSDGVTARVIALSRGHIDCAQLLERFEP</sequence>
<organism evidence="3 4">
    <name type="scientific">Giardia duodenalis assemblage B</name>
    <dbReference type="NCBI Taxonomy" id="1394984"/>
    <lineage>
        <taxon>Eukaryota</taxon>
        <taxon>Metamonada</taxon>
        <taxon>Diplomonadida</taxon>
        <taxon>Hexamitidae</taxon>
        <taxon>Giardiinae</taxon>
        <taxon>Giardia</taxon>
    </lineage>
</organism>
<evidence type="ECO:0000313" key="3">
    <source>
        <dbReference type="EMBL" id="KWX13545.1"/>
    </source>
</evidence>
<dbReference type="InterPro" id="IPR000719">
    <property type="entry name" value="Prot_kinase_dom"/>
</dbReference>
<dbReference type="SUPFAM" id="SSF48403">
    <property type="entry name" value="Ankyrin repeat"/>
    <property type="match status" value="3"/>
</dbReference>
<dbReference type="PANTHER" id="PTHR24120">
    <property type="entry name" value="GH07239P"/>
    <property type="match status" value="1"/>
</dbReference>
<dbReference type="SMART" id="SM00220">
    <property type="entry name" value="S_TKc"/>
    <property type="match status" value="1"/>
</dbReference>
<dbReference type="Gene3D" id="1.25.40.20">
    <property type="entry name" value="Ankyrin repeat-containing domain"/>
    <property type="match status" value="7"/>
</dbReference>
<keyword evidence="3" id="KW-0418">Kinase</keyword>
<evidence type="ECO:0000259" key="2">
    <source>
        <dbReference type="PROSITE" id="PS50011"/>
    </source>
</evidence>
<keyword evidence="1" id="KW-0040">ANK repeat</keyword>